<evidence type="ECO:0000313" key="2">
    <source>
        <dbReference type="EMBL" id="TSC92728.1"/>
    </source>
</evidence>
<evidence type="ECO:0000313" key="3">
    <source>
        <dbReference type="Proteomes" id="UP000315689"/>
    </source>
</evidence>
<organism evidence="2 3">
    <name type="scientific">Candidatus Berkelbacteria bacterium Licking1014_7</name>
    <dbReference type="NCBI Taxonomy" id="2017147"/>
    <lineage>
        <taxon>Bacteria</taxon>
        <taxon>Candidatus Berkelbacteria</taxon>
    </lineage>
</organism>
<name>A0A554LIS0_9BACT</name>
<reference evidence="2 3" key="1">
    <citation type="submission" date="2017-07" db="EMBL/GenBank/DDBJ databases">
        <title>Mechanisms for carbon and nitrogen cycling indicate functional differentiation within the Candidate Phyla Radiation.</title>
        <authorList>
            <person name="Danczak R.E."/>
            <person name="Johnston M.D."/>
            <person name="Kenah C."/>
            <person name="Slattery M."/>
            <person name="Wrighton K.C."/>
            <person name="Wilkins M.J."/>
        </authorList>
    </citation>
    <scope>NUCLEOTIDE SEQUENCE [LARGE SCALE GENOMIC DNA]</scope>
    <source>
        <strain evidence="2">Licking1014_7</strain>
    </source>
</reference>
<comment type="caution">
    <text evidence="2">The sequence shown here is derived from an EMBL/GenBank/DDBJ whole genome shotgun (WGS) entry which is preliminary data.</text>
</comment>
<keyword evidence="1" id="KW-1133">Transmembrane helix</keyword>
<proteinExistence type="predicted"/>
<protein>
    <submittedName>
        <fullName evidence="2">Uncharacterized protein</fullName>
    </submittedName>
</protein>
<dbReference type="EMBL" id="VMGK01000015">
    <property type="protein sequence ID" value="TSC92728.1"/>
    <property type="molecule type" value="Genomic_DNA"/>
</dbReference>
<dbReference type="AlphaFoldDB" id="A0A554LIS0"/>
<feature type="transmembrane region" description="Helical" evidence="1">
    <location>
        <begin position="20"/>
        <end position="42"/>
    </location>
</feature>
<accession>A0A554LIS0</accession>
<dbReference type="Proteomes" id="UP000315689">
    <property type="component" value="Unassembled WGS sequence"/>
</dbReference>
<gene>
    <name evidence="2" type="ORF">CEN89_514</name>
</gene>
<evidence type="ECO:0000256" key="1">
    <source>
        <dbReference type="SAM" id="Phobius"/>
    </source>
</evidence>
<keyword evidence="1" id="KW-0812">Transmembrane</keyword>
<keyword evidence="1" id="KW-0472">Membrane</keyword>
<sequence>MDDQMEDKNLFGNGGTNMLVVWQIIGIFALCVALVIAIFLFFSQTAVR</sequence>